<proteinExistence type="predicted"/>
<dbReference type="SUPFAM" id="SSF50494">
    <property type="entry name" value="Trypsin-like serine proteases"/>
    <property type="match status" value="1"/>
</dbReference>
<dbReference type="AlphaFoldDB" id="A0A1E3VXP6"/>
<feature type="domain" description="Peptidase S1" evidence="1">
    <location>
        <begin position="28"/>
        <end position="152"/>
    </location>
</feature>
<dbReference type="Pfam" id="PF00089">
    <property type="entry name" value="Trypsin"/>
    <property type="match status" value="1"/>
</dbReference>
<keyword evidence="3" id="KW-1185">Reference proteome</keyword>
<organism evidence="2 3">
    <name type="scientific">Methyloceanibacter superfactus</name>
    <dbReference type="NCBI Taxonomy" id="1774969"/>
    <lineage>
        <taxon>Bacteria</taxon>
        <taxon>Pseudomonadati</taxon>
        <taxon>Pseudomonadota</taxon>
        <taxon>Alphaproteobacteria</taxon>
        <taxon>Hyphomicrobiales</taxon>
        <taxon>Hyphomicrobiaceae</taxon>
        <taxon>Methyloceanibacter</taxon>
    </lineage>
</organism>
<dbReference type="Gene3D" id="2.40.10.10">
    <property type="entry name" value="Trypsin-like serine proteases"/>
    <property type="match status" value="1"/>
</dbReference>
<dbReference type="GO" id="GO:0004252">
    <property type="term" value="F:serine-type endopeptidase activity"/>
    <property type="evidence" value="ECO:0007669"/>
    <property type="project" value="InterPro"/>
</dbReference>
<evidence type="ECO:0000313" key="2">
    <source>
        <dbReference type="EMBL" id="ODR98279.1"/>
    </source>
</evidence>
<dbReference type="InterPro" id="IPR043504">
    <property type="entry name" value="Peptidase_S1_PA_chymotrypsin"/>
</dbReference>
<accession>A0A1E3VXP6</accession>
<reference evidence="2 3" key="1">
    <citation type="journal article" date="2016" name="Environ. Microbiol.">
        <title>New Methyloceanibacter diversity from North Sea sediments includes methanotroph containing solely the soluble methane monooxygenase.</title>
        <authorList>
            <person name="Vekeman B."/>
            <person name="Kerckhof F.M."/>
            <person name="Cremers G."/>
            <person name="de Vos P."/>
            <person name="Vandamme P."/>
            <person name="Boon N."/>
            <person name="Op den Camp H.J."/>
            <person name="Heylen K."/>
        </authorList>
    </citation>
    <scope>NUCLEOTIDE SEQUENCE [LARGE SCALE GENOMIC DNA]</scope>
    <source>
        <strain evidence="2 3">R-67175</strain>
    </source>
</reference>
<dbReference type="GO" id="GO:0006508">
    <property type="term" value="P:proteolysis"/>
    <property type="evidence" value="ECO:0007669"/>
    <property type="project" value="InterPro"/>
</dbReference>
<dbReference type="InterPro" id="IPR001254">
    <property type="entry name" value="Trypsin_dom"/>
</dbReference>
<dbReference type="STRING" id="1774969.AUC69_10355"/>
<dbReference type="EMBL" id="LPWF01000023">
    <property type="protein sequence ID" value="ODR98279.1"/>
    <property type="molecule type" value="Genomic_DNA"/>
</dbReference>
<protein>
    <recommendedName>
        <fullName evidence="1">Peptidase S1 domain-containing protein</fullName>
    </recommendedName>
</protein>
<dbReference type="InterPro" id="IPR033116">
    <property type="entry name" value="TRYPSIN_SER"/>
</dbReference>
<name>A0A1E3VXP6_9HYPH</name>
<gene>
    <name evidence="2" type="ORF">AUC69_10355</name>
</gene>
<dbReference type="InterPro" id="IPR009003">
    <property type="entry name" value="Peptidase_S1_PA"/>
</dbReference>
<comment type="caution">
    <text evidence="2">The sequence shown here is derived from an EMBL/GenBank/DDBJ whole genome shotgun (WGS) entry which is preliminary data.</text>
</comment>
<evidence type="ECO:0000313" key="3">
    <source>
        <dbReference type="Proteomes" id="UP000094472"/>
    </source>
</evidence>
<sequence length="196" mass="20436">MGRNTSYKVTKTAIAPGWLANGAGAGAFKRLPYDLALLVTEDPIEVGAPESELVLDTQPSLPEASRRGVLVAFGGEHCASYSQCDDAGVRRVLPVVIKDGADCFPSRREREAGLPGAMWCMESAAMPGDSGGALLVEAADGKLSYVGVISVRRGLPLELFALASTRRSAAAAISANRDFILETARALGYAPLSSGP</sequence>
<evidence type="ECO:0000259" key="1">
    <source>
        <dbReference type="Pfam" id="PF00089"/>
    </source>
</evidence>
<dbReference type="PROSITE" id="PS00135">
    <property type="entry name" value="TRYPSIN_SER"/>
    <property type="match status" value="1"/>
</dbReference>
<dbReference type="Proteomes" id="UP000094472">
    <property type="component" value="Unassembled WGS sequence"/>
</dbReference>